<protein>
    <submittedName>
        <fullName evidence="2">Uncharacterized protein</fullName>
    </submittedName>
</protein>
<sequence length="114" mass="13071">MQAPMSDSEVHYSRIPVPNTTAFRPTLVPILVEYLVLVLTLAAFLYGVLSWCLIAKFRHFRNFVYINAIVSSLLRLVTVSLIIPGVMQIIHIDDKDIMNICRYICTYFSAVQNY</sequence>
<proteinExistence type="predicted"/>
<keyword evidence="1" id="KW-0812">Transmembrane</keyword>
<reference evidence="2" key="1">
    <citation type="submission" date="2017-09" db="EMBL/GenBank/DDBJ databases">
        <title>Contemporary evolution of a Lepidopteran species, Heliothis virescens, in response to modern agricultural practices.</title>
        <authorList>
            <person name="Fritz M.L."/>
            <person name="Deyonke A.M."/>
            <person name="Papanicolaou A."/>
            <person name="Micinski S."/>
            <person name="Westbrook J."/>
            <person name="Gould F."/>
        </authorList>
    </citation>
    <scope>NUCLEOTIDE SEQUENCE [LARGE SCALE GENOMIC DNA]</scope>
    <source>
        <strain evidence="2">HvINT-</strain>
        <tissue evidence="2">Whole body</tissue>
    </source>
</reference>
<evidence type="ECO:0000313" key="2">
    <source>
        <dbReference type="EMBL" id="PCG73384.1"/>
    </source>
</evidence>
<comment type="caution">
    <text evidence="2">The sequence shown here is derived from an EMBL/GenBank/DDBJ whole genome shotgun (WGS) entry which is preliminary data.</text>
</comment>
<keyword evidence="1" id="KW-1133">Transmembrane helix</keyword>
<feature type="transmembrane region" description="Helical" evidence="1">
    <location>
        <begin position="34"/>
        <end position="54"/>
    </location>
</feature>
<accession>A0A2A4JP70</accession>
<name>A0A2A4JP70_HELVI</name>
<dbReference type="EMBL" id="NWSH01000957">
    <property type="protein sequence ID" value="PCG73384.1"/>
    <property type="molecule type" value="Genomic_DNA"/>
</dbReference>
<keyword evidence="1" id="KW-0472">Membrane</keyword>
<feature type="transmembrane region" description="Helical" evidence="1">
    <location>
        <begin position="66"/>
        <end position="90"/>
    </location>
</feature>
<gene>
    <name evidence="2" type="ORF">B5V51_14865</name>
</gene>
<evidence type="ECO:0000256" key="1">
    <source>
        <dbReference type="SAM" id="Phobius"/>
    </source>
</evidence>
<dbReference type="AlphaFoldDB" id="A0A2A4JP70"/>
<organism evidence="2">
    <name type="scientific">Heliothis virescens</name>
    <name type="common">Tobacco budworm moth</name>
    <dbReference type="NCBI Taxonomy" id="7102"/>
    <lineage>
        <taxon>Eukaryota</taxon>
        <taxon>Metazoa</taxon>
        <taxon>Ecdysozoa</taxon>
        <taxon>Arthropoda</taxon>
        <taxon>Hexapoda</taxon>
        <taxon>Insecta</taxon>
        <taxon>Pterygota</taxon>
        <taxon>Neoptera</taxon>
        <taxon>Endopterygota</taxon>
        <taxon>Lepidoptera</taxon>
        <taxon>Glossata</taxon>
        <taxon>Ditrysia</taxon>
        <taxon>Noctuoidea</taxon>
        <taxon>Noctuidae</taxon>
        <taxon>Heliothinae</taxon>
        <taxon>Heliothis</taxon>
    </lineage>
</organism>